<accession>A0A2P2K6G2</accession>
<dbReference type="AlphaFoldDB" id="A0A2P2K6G2"/>
<protein>
    <submittedName>
        <fullName evidence="1">Uncharacterized protein</fullName>
    </submittedName>
</protein>
<sequence>MGSNGVLKSPTMCLRKIDDTSGAGDRLCMPAVMTIRDRGEIQKVREFD</sequence>
<dbReference type="EMBL" id="GGEC01020789">
    <property type="protein sequence ID" value="MBX01273.1"/>
    <property type="molecule type" value="Transcribed_RNA"/>
</dbReference>
<organism evidence="1">
    <name type="scientific">Rhizophora mucronata</name>
    <name type="common">Asiatic mangrove</name>
    <dbReference type="NCBI Taxonomy" id="61149"/>
    <lineage>
        <taxon>Eukaryota</taxon>
        <taxon>Viridiplantae</taxon>
        <taxon>Streptophyta</taxon>
        <taxon>Embryophyta</taxon>
        <taxon>Tracheophyta</taxon>
        <taxon>Spermatophyta</taxon>
        <taxon>Magnoliopsida</taxon>
        <taxon>eudicotyledons</taxon>
        <taxon>Gunneridae</taxon>
        <taxon>Pentapetalae</taxon>
        <taxon>rosids</taxon>
        <taxon>fabids</taxon>
        <taxon>Malpighiales</taxon>
        <taxon>Rhizophoraceae</taxon>
        <taxon>Rhizophora</taxon>
    </lineage>
</organism>
<proteinExistence type="predicted"/>
<evidence type="ECO:0000313" key="1">
    <source>
        <dbReference type="EMBL" id="MBX01273.1"/>
    </source>
</evidence>
<reference evidence="1" key="1">
    <citation type="submission" date="2018-02" db="EMBL/GenBank/DDBJ databases">
        <title>Rhizophora mucronata_Transcriptome.</title>
        <authorList>
            <person name="Meera S.P."/>
            <person name="Sreeshan A."/>
            <person name="Augustine A."/>
        </authorList>
    </citation>
    <scope>NUCLEOTIDE SEQUENCE</scope>
    <source>
        <tissue evidence="1">Leaf</tissue>
    </source>
</reference>
<name>A0A2P2K6G2_RHIMU</name>